<name>A0A1E3PK44_9ASCO</name>
<accession>A0A1E3PK44</accession>
<sequence length="548" mass="61337">MIRDINLPRVIPSSYGSIIKWSMDGQIAIATGCNVTILNPDFDGENGLMSDQDAKFQATTTLSIEETDFVWDRIIFDDEEEFSVGMTTSERVITDLVWSPNGLSNTRGCLLATLTTANEVLIYESNGSTSLKWLPKYNLIENLVNDLDYDLAEPLSADKLRDIRVHSIAWSDRVDISTTKWGTSFLALGTESGTVHIYEVLLDEIRYVGSQKYSRNKWVIGMKWSPWKKDEDSTVAYLTIQTHDNALRLGEFSYYKAASALDIPEDLLDVLPPARGLITAQGWLSKTWNGSYVLAAVRNNKLSLSLFDTAARTMFTEFRNSSMVTDIVLYENADDSVAILLVTSKGQTILVKYSPPQGLELVKSDGSDNSLNVITSRLENAKKTINNINGASHEKVDINVYGFGLQTHGNFIALAYLVAPKFSLSYCIPSSRSTKVAIIPLYSAIPSILSKRIRSYVITEGSALSSWWEIKTFFKYLKKSDRETFLSLVKQKVDCGETGLSFGSVTEGLSTRLEKEFYQTRNMDSLRLKSYIKRESIGPFIIKHLAQT</sequence>
<dbReference type="AlphaFoldDB" id="A0A1E3PK44"/>
<dbReference type="OrthoDB" id="6021743at2759"/>
<dbReference type="EMBL" id="KV454409">
    <property type="protein sequence ID" value="ODQ65806.1"/>
    <property type="molecule type" value="Genomic_DNA"/>
</dbReference>
<proteinExistence type="predicted"/>
<evidence type="ECO:0000313" key="3">
    <source>
        <dbReference type="Proteomes" id="UP000095009"/>
    </source>
</evidence>
<dbReference type="GO" id="GO:0004402">
    <property type="term" value="F:histone acetyltransferase activity"/>
    <property type="evidence" value="ECO:0007669"/>
    <property type="project" value="InterPro"/>
</dbReference>
<dbReference type="InterPro" id="IPR044230">
    <property type="entry name" value="GTF3C4"/>
</dbReference>
<dbReference type="PANTHER" id="PTHR15496">
    <property type="entry name" value="GENERAL TRANSCRIPTION FACTOR 3C POLYPEPTIDE 4 FAMILY"/>
    <property type="match status" value="1"/>
</dbReference>
<organism evidence="2 3">
    <name type="scientific">Nadsonia fulvescens var. elongata DSM 6958</name>
    <dbReference type="NCBI Taxonomy" id="857566"/>
    <lineage>
        <taxon>Eukaryota</taxon>
        <taxon>Fungi</taxon>
        <taxon>Dikarya</taxon>
        <taxon>Ascomycota</taxon>
        <taxon>Saccharomycotina</taxon>
        <taxon>Dipodascomycetes</taxon>
        <taxon>Dipodascales</taxon>
        <taxon>Dipodascales incertae sedis</taxon>
        <taxon>Nadsonia</taxon>
    </lineage>
</organism>
<keyword evidence="3" id="KW-1185">Reference proteome</keyword>
<dbReference type="GO" id="GO:0006384">
    <property type="term" value="P:transcription initiation at RNA polymerase III promoter"/>
    <property type="evidence" value="ECO:0007669"/>
    <property type="project" value="InterPro"/>
</dbReference>
<dbReference type="InterPro" id="IPR024761">
    <property type="entry name" value="TFIIIC_delta_N"/>
</dbReference>
<dbReference type="Proteomes" id="UP000095009">
    <property type="component" value="Unassembled WGS sequence"/>
</dbReference>
<reference evidence="2 3" key="1">
    <citation type="journal article" date="2016" name="Proc. Natl. Acad. Sci. U.S.A.">
        <title>Comparative genomics of biotechnologically important yeasts.</title>
        <authorList>
            <person name="Riley R."/>
            <person name="Haridas S."/>
            <person name="Wolfe K.H."/>
            <person name="Lopes M.R."/>
            <person name="Hittinger C.T."/>
            <person name="Goeker M."/>
            <person name="Salamov A.A."/>
            <person name="Wisecaver J.H."/>
            <person name="Long T.M."/>
            <person name="Calvey C.H."/>
            <person name="Aerts A.L."/>
            <person name="Barry K.W."/>
            <person name="Choi C."/>
            <person name="Clum A."/>
            <person name="Coughlan A.Y."/>
            <person name="Deshpande S."/>
            <person name="Douglass A.P."/>
            <person name="Hanson S.J."/>
            <person name="Klenk H.-P."/>
            <person name="LaButti K.M."/>
            <person name="Lapidus A."/>
            <person name="Lindquist E.A."/>
            <person name="Lipzen A.M."/>
            <person name="Meier-Kolthoff J.P."/>
            <person name="Ohm R.A."/>
            <person name="Otillar R.P."/>
            <person name="Pangilinan J.L."/>
            <person name="Peng Y."/>
            <person name="Rokas A."/>
            <person name="Rosa C.A."/>
            <person name="Scheuner C."/>
            <person name="Sibirny A.A."/>
            <person name="Slot J.C."/>
            <person name="Stielow J.B."/>
            <person name="Sun H."/>
            <person name="Kurtzman C.P."/>
            <person name="Blackwell M."/>
            <person name="Grigoriev I.V."/>
            <person name="Jeffries T.W."/>
        </authorList>
    </citation>
    <scope>NUCLEOTIDE SEQUENCE [LARGE SCALE GENOMIC DNA]</scope>
    <source>
        <strain evidence="2 3">DSM 6958</strain>
    </source>
</reference>
<dbReference type="InterPro" id="IPR036322">
    <property type="entry name" value="WD40_repeat_dom_sf"/>
</dbReference>
<dbReference type="Pfam" id="PF12657">
    <property type="entry name" value="TFIIIC_delta"/>
    <property type="match status" value="1"/>
</dbReference>
<gene>
    <name evidence="2" type="ORF">NADFUDRAFT_46427</name>
</gene>
<dbReference type="PANTHER" id="PTHR15496:SF2">
    <property type="entry name" value="GENERAL TRANSCRIPTION FACTOR 3C POLYPEPTIDE 4"/>
    <property type="match status" value="1"/>
</dbReference>
<evidence type="ECO:0000313" key="2">
    <source>
        <dbReference type="EMBL" id="ODQ65806.1"/>
    </source>
</evidence>
<dbReference type="GO" id="GO:0000127">
    <property type="term" value="C:transcription factor TFIIIC complex"/>
    <property type="evidence" value="ECO:0007669"/>
    <property type="project" value="InterPro"/>
</dbReference>
<feature type="domain" description="Transcription factor IIIC 90kDa subunit N-terminal" evidence="1">
    <location>
        <begin position="21"/>
        <end position="440"/>
    </location>
</feature>
<dbReference type="SUPFAM" id="SSF50978">
    <property type="entry name" value="WD40 repeat-like"/>
    <property type="match status" value="1"/>
</dbReference>
<dbReference type="STRING" id="857566.A0A1E3PK44"/>
<evidence type="ECO:0000259" key="1">
    <source>
        <dbReference type="Pfam" id="PF12657"/>
    </source>
</evidence>
<protein>
    <recommendedName>
        <fullName evidence="1">Transcription factor IIIC 90kDa subunit N-terminal domain-containing protein</fullName>
    </recommendedName>
</protein>